<dbReference type="PANTHER" id="PTHR40446:SF2">
    <property type="entry name" value="N-ACETYLGLUCOSAMINE-1-PHOSPHODIESTER ALPHA-N-ACETYLGLUCOSAMINIDASE"/>
    <property type="match status" value="1"/>
</dbReference>
<dbReference type="HOGENOM" id="CLU_1945080_0_0_3"/>
<evidence type="ECO:0000259" key="1">
    <source>
        <dbReference type="Pfam" id="PF09992"/>
    </source>
</evidence>
<dbReference type="Pfam" id="PF09992">
    <property type="entry name" value="NAGPA"/>
    <property type="match status" value="1"/>
</dbReference>
<name>B4W4K2_9CYAN</name>
<protein>
    <recommendedName>
        <fullName evidence="1">Phosphodiester glycosidase domain-containing protein</fullName>
    </recommendedName>
</protein>
<sequence length="129" mass="13714">MQAVAGNRLFVNHGKPVMASFSQHSNTKPYSRIAVAVDQQGQKLWLIAVDGKQPFYSEGVTLAELAEIVINLGADQALNLDGGGSSTLVMATSSGTTVLNAPIHTKLPMVERPVANHLGFYALPAIENQ</sequence>
<dbReference type="AlphaFoldDB" id="B4W4K2"/>
<dbReference type="InterPro" id="IPR018711">
    <property type="entry name" value="NAGPA"/>
</dbReference>
<dbReference type="PANTHER" id="PTHR40446">
    <property type="entry name" value="N-ACETYLGLUCOSAMINE-1-PHOSPHODIESTER ALPHA-N-ACETYLGLUCOSAMINIDASE"/>
    <property type="match status" value="1"/>
</dbReference>
<gene>
    <name evidence="2" type="ORF">MC7420_8100</name>
</gene>
<dbReference type="STRING" id="118168.MC7420_8100"/>
<proteinExistence type="predicted"/>
<reference evidence="2 3" key="1">
    <citation type="submission" date="2008-07" db="EMBL/GenBank/DDBJ databases">
        <authorList>
            <person name="Tandeau de Marsac N."/>
            <person name="Ferriera S."/>
            <person name="Johnson J."/>
            <person name="Kravitz S."/>
            <person name="Beeson K."/>
            <person name="Sutton G."/>
            <person name="Rogers Y.-H."/>
            <person name="Friedman R."/>
            <person name="Frazier M."/>
            <person name="Venter J.C."/>
        </authorList>
    </citation>
    <scope>NUCLEOTIDE SEQUENCE [LARGE SCALE GENOMIC DNA]</scope>
    <source>
        <strain evidence="2 3">PCC 7420</strain>
    </source>
</reference>
<evidence type="ECO:0000313" key="3">
    <source>
        <dbReference type="Proteomes" id="UP000003835"/>
    </source>
</evidence>
<keyword evidence="3" id="KW-1185">Reference proteome</keyword>
<dbReference type="EMBL" id="DS989879">
    <property type="protein sequence ID" value="EDX70890.1"/>
    <property type="molecule type" value="Genomic_DNA"/>
</dbReference>
<organism evidence="2 3">
    <name type="scientific">Coleofasciculus chthonoplastes PCC 7420</name>
    <dbReference type="NCBI Taxonomy" id="118168"/>
    <lineage>
        <taxon>Bacteria</taxon>
        <taxon>Bacillati</taxon>
        <taxon>Cyanobacteriota</taxon>
        <taxon>Cyanophyceae</taxon>
        <taxon>Coleofasciculales</taxon>
        <taxon>Coleofasciculaceae</taxon>
        <taxon>Coleofasciculus</taxon>
    </lineage>
</organism>
<accession>B4W4K2</accession>
<dbReference type="Proteomes" id="UP000003835">
    <property type="component" value="Unassembled WGS sequence"/>
</dbReference>
<feature type="domain" description="Phosphodiester glycosidase" evidence="1">
    <location>
        <begin position="2"/>
        <end position="121"/>
    </location>
</feature>
<dbReference type="eggNOG" id="COG4632">
    <property type="taxonomic scope" value="Bacteria"/>
</dbReference>
<evidence type="ECO:0000313" key="2">
    <source>
        <dbReference type="EMBL" id="EDX70890.1"/>
    </source>
</evidence>